<dbReference type="InterPro" id="IPR009875">
    <property type="entry name" value="PilZ_domain"/>
</dbReference>
<organism evidence="2 3">
    <name type="scientific">Spartinivicinus poritis</name>
    <dbReference type="NCBI Taxonomy" id="2994640"/>
    <lineage>
        <taxon>Bacteria</taxon>
        <taxon>Pseudomonadati</taxon>
        <taxon>Pseudomonadota</taxon>
        <taxon>Gammaproteobacteria</taxon>
        <taxon>Oceanospirillales</taxon>
        <taxon>Zooshikellaceae</taxon>
        <taxon>Spartinivicinus</taxon>
    </lineage>
</organism>
<dbReference type="Proteomes" id="UP001528823">
    <property type="component" value="Unassembled WGS sequence"/>
</dbReference>
<feature type="domain" description="PilZ" evidence="1">
    <location>
        <begin position="28"/>
        <end position="97"/>
    </location>
</feature>
<dbReference type="SUPFAM" id="SSF141371">
    <property type="entry name" value="PilZ domain-like"/>
    <property type="match status" value="1"/>
</dbReference>
<comment type="caution">
    <text evidence="2">The sequence shown here is derived from an EMBL/GenBank/DDBJ whole genome shotgun (WGS) entry which is preliminary data.</text>
</comment>
<evidence type="ECO:0000313" key="3">
    <source>
        <dbReference type="Proteomes" id="UP001528823"/>
    </source>
</evidence>
<evidence type="ECO:0000313" key="2">
    <source>
        <dbReference type="EMBL" id="MDE1464525.1"/>
    </source>
</evidence>
<evidence type="ECO:0000259" key="1">
    <source>
        <dbReference type="Pfam" id="PF07238"/>
    </source>
</evidence>
<sequence length="112" mass="13060">MNIDRRISPRYPLQQLNCVGILKSHRDTSYIKMLNISQEGILVQSCKKMLPGEICILCLYTMNYENKGMSIYVHAQVCHTELKDNNYLIGLEFTYIHSPCENFISYFLDDIC</sequence>
<dbReference type="Gene3D" id="2.40.10.220">
    <property type="entry name" value="predicted glycosyltransferase like domains"/>
    <property type="match status" value="1"/>
</dbReference>
<gene>
    <name evidence="2" type="ORF">ORQ98_21410</name>
</gene>
<name>A0ABT5UDT9_9GAMM</name>
<proteinExistence type="predicted"/>
<dbReference type="RefSeq" id="WP_274690851.1">
    <property type="nucleotide sequence ID" value="NZ_JAPMOU010000036.1"/>
</dbReference>
<dbReference type="EMBL" id="JAPMOU010000036">
    <property type="protein sequence ID" value="MDE1464525.1"/>
    <property type="molecule type" value="Genomic_DNA"/>
</dbReference>
<dbReference type="Pfam" id="PF07238">
    <property type="entry name" value="PilZ"/>
    <property type="match status" value="1"/>
</dbReference>
<accession>A0ABT5UDT9</accession>
<protein>
    <submittedName>
        <fullName evidence="2">PilZ domain-containing protein</fullName>
    </submittedName>
</protein>
<reference evidence="2 3" key="1">
    <citation type="submission" date="2022-11" db="EMBL/GenBank/DDBJ databases">
        <title>Spartinivicinus poritis sp. nov., isolated from scleractinian coral Porites lutea.</title>
        <authorList>
            <person name="Zhang G."/>
            <person name="Cai L."/>
            <person name="Wei Q."/>
        </authorList>
    </citation>
    <scope>NUCLEOTIDE SEQUENCE [LARGE SCALE GENOMIC DNA]</scope>
    <source>
        <strain evidence="2 3">A2-2</strain>
    </source>
</reference>
<keyword evidence="3" id="KW-1185">Reference proteome</keyword>